<dbReference type="eggNOG" id="ENOG502SXPZ">
    <property type="taxonomic scope" value="Eukaryota"/>
</dbReference>
<dbReference type="EMBL" id="KI517609">
    <property type="protein sequence ID" value="ESQ37159.1"/>
    <property type="molecule type" value="Genomic_DNA"/>
</dbReference>
<reference evidence="1 2" key="1">
    <citation type="journal article" date="2013" name="Front. Plant Sci.">
        <title>The Reference Genome of the Halophytic Plant Eutrema salsugineum.</title>
        <authorList>
            <person name="Yang R."/>
            <person name="Jarvis D.E."/>
            <person name="Chen H."/>
            <person name="Beilstein M.A."/>
            <person name="Grimwood J."/>
            <person name="Jenkins J."/>
            <person name="Shu S."/>
            <person name="Prochnik S."/>
            <person name="Xin M."/>
            <person name="Ma C."/>
            <person name="Schmutz J."/>
            <person name="Wing R.A."/>
            <person name="Mitchell-Olds T."/>
            <person name="Schumaker K.S."/>
            <person name="Wang X."/>
        </authorList>
    </citation>
    <scope>NUCLEOTIDE SEQUENCE [LARGE SCALE GENOMIC DNA]</scope>
</reference>
<protein>
    <recommendedName>
        <fullName evidence="3">Retrotransposon gag domain-containing protein</fullName>
    </recommendedName>
</protein>
<dbReference type="Gramene" id="ESQ37159">
    <property type="protein sequence ID" value="ESQ37159"/>
    <property type="gene ID" value="EUTSA_v10003071mg"/>
</dbReference>
<dbReference type="OMA" id="HASINEM"/>
<evidence type="ECO:0000313" key="2">
    <source>
        <dbReference type="Proteomes" id="UP000030689"/>
    </source>
</evidence>
<feature type="non-terminal residue" evidence="1">
    <location>
        <position position="178"/>
    </location>
</feature>
<name>V4L0L9_EUTSA</name>
<evidence type="ECO:0000313" key="1">
    <source>
        <dbReference type="EMBL" id="ESQ37159.1"/>
    </source>
</evidence>
<dbReference type="Proteomes" id="UP000030689">
    <property type="component" value="Unassembled WGS sequence"/>
</dbReference>
<organism evidence="1 2">
    <name type="scientific">Eutrema salsugineum</name>
    <name type="common">Saltwater cress</name>
    <name type="synonym">Sisymbrium salsugineum</name>
    <dbReference type="NCBI Taxonomy" id="72664"/>
    <lineage>
        <taxon>Eukaryota</taxon>
        <taxon>Viridiplantae</taxon>
        <taxon>Streptophyta</taxon>
        <taxon>Embryophyta</taxon>
        <taxon>Tracheophyta</taxon>
        <taxon>Spermatophyta</taxon>
        <taxon>Magnoliopsida</taxon>
        <taxon>eudicotyledons</taxon>
        <taxon>Gunneridae</taxon>
        <taxon>Pentapetalae</taxon>
        <taxon>rosids</taxon>
        <taxon>malvids</taxon>
        <taxon>Brassicales</taxon>
        <taxon>Brassicaceae</taxon>
        <taxon>Eutremeae</taxon>
        <taxon>Eutrema</taxon>
    </lineage>
</organism>
<sequence>MPPKKLNNGGDNHGPAAGWAELRSTLLAMQENIQATIHASINEMGEMLLTRLDARMPARANLQEEVENLFANRGFDGDIEDDDHHRRVRRNDNFGDGRDNKWESGFRVDILEFHGGIRGDELLDWIVSVEEVLEFKEVPDNRRVPLVAMRFRGHAASWWKQLKSTRTRTGKEPIQSWK</sequence>
<accession>V4L0L9</accession>
<evidence type="ECO:0008006" key="3">
    <source>
        <dbReference type="Google" id="ProtNLM"/>
    </source>
</evidence>
<dbReference type="AlphaFoldDB" id="V4L0L9"/>
<dbReference type="KEGG" id="eus:EUTSA_v10003071mg"/>
<proteinExistence type="predicted"/>
<gene>
    <name evidence="1" type="ORF">EUTSA_v10003071mg</name>
</gene>
<keyword evidence="2" id="KW-1185">Reference proteome</keyword>